<dbReference type="RefSeq" id="WP_323983107.1">
    <property type="nucleotide sequence ID" value="NZ_JAYKBW010000006.1"/>
</dbReference>
<name>A0ABU5Z737_9FLAO</name>
<keyword evidence="2" id="KW-1185">Reference proteome</keyword>
<evidence type="ECO:0000313" key="1">
    <source>
        <dbReference type="EMBL" id="MEB3074777.1"/>
    </source>
</evidence>
<dbReference type="EMBL" id="JAYKBW010000006">
    <property type="protein sequence ID" value="MEB3074777.1"/>
    <property type="molecule type" value="Genomic_DNA"/>
</dbReference>
<dbReference type="Proteomes" id="UP001311730">
    <property type="component" value="Unassembled WGS sequence"/>
</dbReference>
<organism evidence="1 2">
    <name type="scientific">Capnocytophaga gingivalis</name>
    <dbReference type="NCBI Taxonomy" id="1017"/>
    <lineage>
        <taxon>Bacteria</taxon>
        <taxon>Pseudomonadati</taxon>
        <taxon>Bacteroidota</taxon>
        <taxon>Flavobacteriia</taxon>
        <taxon>Flavobacteriales</taxon>
        <taxon>Flavobacteriaceae</taxon>
        <taxon>Capnocytophaga</taxon>
    </lineage>
</organism>
<evidence type="ECO:0000313" key="2">
    <source>
        <dbReference type="Proteomes" id="UP001311730"/>
    </source>
</evidence>
<protein>
    <submittedName>
        <fullName evidence="1">Uncharacterized protein</fullName>
    </submittedName>
</protein>
<comment type="caution">
    <text evidence="1">The sequence shown here is derived from an EMBL/GenBank/DDBJ whole genome shotgun (WGS) entry which is preliminary data.</text>
</comment>
<reference evidence="1 2" key="1">
    <citation type="submission" date="2023-12" db="EMBL/GenBank/DDBJ databases">
        <title>Genomic sequences of Capnocytophaga and Parvimonas strains.</title>
        <authorList>
            <person name="Watt R.M."/>
            <person name="Wang M."/>
            <person name="Yang T."/>
            <person name="Tong W.M."/>
        </authorList>
    </citation>
    <scope>NUCLEOTIDE SEQUENCE [LARGE SCALE GENOMIC DNA]</scope>
    <source>
        <strain evidence="1 2">CCUG 13096</strain>
    </source>
</reference>
<gene>
    <name evidence="1" type="ORF">VJJ08_05610</name>
</gene>
<accession>A0ABU5Z737</accession>
<sequence length="182" mass="21474">MNGVFFQKNTLGQALIKVSNIMTTNPVRNNKELRIDISSKKSIYDIDSGFMLKTDGLERDLETLFKNDHPNLYRKCFTLYFLDVASTDRNGYSEINKHYGVMFNTHTKETITHECLHGLTLPHSFSYKDWTNYVYEAMATDNIMDYSHFVKDPVSGNARSPINRFQLWKWQWETIRKHYLLK</sequence>
<proteinExistence type="predicted"/>